<sequence length="105" mass="11426">MQSFFYNNPSSFSVTSKIHFGIIVQLNSRPRLHNVIQLEDSPLLRLSLPRYPPTIHLNPSAMACVSDQRGVSESLSKLRPRAIPIPILISLDGGGVSESESAGGL</sequence>
<evidence type="ECO:0000313" key="1">
    <source>
        <dbReference type="EMBL" id="KIJ97334.1"/>
    </source>
</evidence>
<organism evidence="1 2">
    <name type="scientific">Laccaria amethystina LaAM-08-1</name>
    <dbReference type="NCBI Taxonomy" id="1095629"/>
    <lineage>
        <taxon>Eukaryota</taxon>
        <taxon>Fungi</taxon>
        <taxon>Dikarya</taxon>
        <taxon>Basidiomycota</taxon>
        <taxon>Agaricomycotina</taxon>
        <taxon>Agaricomycetes</taxon>
        <taxon>Agaricomycetidae</taxon>
        <taxon>Agaricales</taxon>
        <taxon>Agaricineae</taxon>
        <taxon>Hydnangiaceae</taxon>
        <taxon>Laccaria</taxon>
    </lineage>
</organism>
<accession>A0A0C9WLK5</accession>
<dbReference type="AlphaFoldDB" id="A0A0C9WLK5"/>
<reference evidence="1 2" key="1">
    <citation type="submission" date="2014-04" db="EMBL/GenBank/DDBJ databases">
        <authorList>
            <consortium name="DOE Joint Genome Institute"/>
            <person name="Kuo A."/>
            <person name="Kohler A."/>
            <person name="Nagy L.G."/>
            <person name="Floudas D."/>
            <person name="Copeland A."/>
            <person name="Barry K.W."/>
            <person name="Cichocki N."/>
            <person name="Veneault-Fourrey C."/>
            <person name="LaButti K."/>
            <person name="Lindquist E.A."/>
            <person name="Lipzen A."/>
            <person name="Lundell T."/>
            <person name="Morin E."/>
            <person name="Murat C."/>
            <person name="Sun H."/>
            <person name="Tunlid A."/>
            <person name="Henrissat B."/>
            <person name="Grigoriev I.V."/>
            <person name="Hibbett D.S."/>
            <person name="Martin F."/>
            <person name="Nordberg H.P."/>
            <person name="Cantor M.N."/>
            <person name="Hua S.X."/>
        </authorList>
    </citation>
    <scope>NUCLEOTIDE SEQUENCE [LARGE SCALE GENOMIC DNA]</scope>
    <source>
        <strain evidence="1 2">LaAM-08-1</strain>
    </source>
</reference>
<name>A0A0C9WLK5_9AGAR</name>
<proteinExistence type="predicted"/>
<gene>
    <name evidence="1" type="ORF">K443DRAFT_681605</name>
</gene>
<keyword evidence="2" id="KW-1185">Reference proteome</keyword>
<protein>
    <submittedName>
        <fullName evidence="1">Unplaced genomic scaffold K443scaffold_161, whole genome shotgun sequence</fullName>
    </submittedName>
</protein>
<reference evidence="2" key="2">
    <citation type="submission" date="2015-01" db="EMBL/GenBank/DDBJ databases">
        <title>Evolutionary Origins and Diversification of the Mycorrhizal Mutualists.</title>
        <authorList>
            <consortium name="DOE Joint Genome Institute"/>
            <consortium name="Mycorrhizal Genomics Consortium"/>
            <person name="Kohler A."/>
            <person name="Kuo A."/>
            <person name="Nagy L.G."/>
            <person name="Floudas D."/>
            <person name="Copeland A."/>
            <person name="Barry K.W."/>
            <person name="Cichocki N."/>
            <person name="Veneault-Fourrey C."/>
            <person name="LaButti K."/>
            <person name="Lindquist E.A."/>
            <person name="Lipzen A."/>
            <person name="Lundell T."/>
            <person name="Morin E."/>
            <person name="Murat C."/>
            <person name="Riley R."/>
            <person name="Ohm R."/>
            <person name="Sun H."/>
            <person name="Tunlid A."/>
            <person name="Henrissat B."/>
            <person name="Grigoriev I.V."/>
            <person name="Hibbett D.S."/>
            <person name="Martin F."/>
        </authorList>
    </citation>
    <scope>NUCLEOTIDE SEQUENCE [LARGE SCALE GENOMIC DNA]</scope>
    <source>
        <strain evidence="2">LaAM-08-1</strain>
    </source>
</reference>
<evidence type="ECO:0000313" key="2">
    <source>
        <dbReference type="Proteomes" id="UP000054477"/>
    </source>
</evidence>
<dbReference type="Proteomes" id="UP000054477">
    <property type="component" value="Unassembled WGS sequence"/>
</dbReference>
<dbReference type="EMBL" id="KN838696">
    <property type="protein sequence ID" value="KIJ97334.1"/>
    <property type="molecule type" value="Genomic_DNA"/>
</dbReference>
<dbReference type="HOGENOM" id="CLU_2237015_0_0_1"/>